<evidence type="ECO:0000313" key="3">
    <source>
        <dbReference type="Proteomes" id="UP000192356"/>
    </source>
</evidence>
<dbReference type="PANTHER" id="PTHR11096">
    <property type="entry name" value="RNA 3' TERMINAL PHOSPHATE CYCLASE"/>
    <property type="match status" value="1"/>
</dbReference>
<dbReference type="InterPro" id="IPR000228">
    <property type="entry name" value="RNA3'_term_phos_cyc"/>
</dbReference>
<dbReference type="VEuPathDB" id="MicrosporidiaDB:A0H76_496"/>
<feature type="domain" description="RNA 3'-terminal phosphate cyclase" evidence="1">
    <location>
        <begin position="60"/>
        <end position="336"/>
    </location>
</feature>
<gene>
    <name evidence="2" type="ORF">HERIO_705</name>
</gene>
<dbReference type="Gene3D" id="3.30.360.20">
    <property type="entry name" value="RNA 3'-terminal phosphate cyclase, insert domain"/>
    <property type="match status" value="1"/>
</dbReference>
<dbReference type="InterPro" id="IPR023797">
    <property type="entry name" value="RNA3'_phos_cyclase_dom"/>
</dbReference>
<evidence type="ECO:0000313" key="2">
    <source>
        <dbReference type="EMBL" id="ORD97424.1"/>
    </source>
</evidence>
<proteinExistence type="predicted"/>
<dbReference type="GO" id="GO:0005730">
    <property type="term" value="C:nucleolus"/>
    <property type="evidence" value="ECO:0007669"/>
    <property type="project" value="TreeGrafter"/>
</dbReference>
<reference evidence="2 3" key="1">
    <citation type="journal article" date="2017" name="Environ. Microbiol.">
        <title>Decay of the glycolytic pathway and adaptation to intranuclear parasitism within Enterocytozoonidae microsporidia.</title>
        <authorList>
            <person name="Wiredu Boakye D."/>
            <person name="Jaroenlak P."/>
            <person name="Prachumwat A."/>
            <person name="Williams T.A."/>
            <person name="Bateman K.S."/>
            <person name="Itsathitphaisarn O."/>
            <person name="Sritunyalucksana K."/>
            <person name="Paszkiewicz K.H."/>
            <person name="Moore K.A."/>
            <person name="Stentiford G.D."/>
            <person name="Williams B.A."/>
        </authorList>
    </citation>
    <scope>NUCLEOTIDE SEQUENCE [LARGE SCALE GENOMIC DNA]</scope>
    <source>
        <strain evidence="2 3">GB1</strain>
    </source>
</reference>
<keyword evidence="3" id="KW-1185">Reference proteome</keyword>
<dbReference type="InterPro" id="IPR036553">
    <property type="entry name" value="RPTC_insert"/>
</dbReference>
<accession>A0A1X0QCK6</accession>
<comment type="caution">
    <text evidence="2">The sequence shown here is derived from an EMBL/GenBank/DDBJ whole genome shotgun (WGS) entry which is preliminary data.</text>
</comment>
<protein>
    <recommendedName>
        <fullName evidence="1">RNA 3'-terminal phosphate cyclase domain-containing protein</fullName>
    </recommendedName>
</protein>
<dbReference type="OrthoDB" id="2194813at2759"/>
<dbReference type="Gene3D" id="3.65.10.20">
    <property type="entry name" value="RNA 3'-terminal phosphate cyclase domain"/>
    <property type="match status" value="1"/>
</dbReference>
<dbReference type="EMBL" id="LVKB01000023">
    <property type="protein sequence ID" value="ORD97424.1"/>
    <property type="molecule type" value="Genomic_DNA"/>
</dbReference>
<name>A0A1X0QCK6_9MICR</name>
<dbReference type="GO" id="GO:0000479">
    <property type="term" value="P:endonucleolytic cleavage of tricistronic rRNA transcript (SSU-rRNA, 5.8S rRNA, LSU-rRNA)"/>
    <property type="evidence" value="ECO:0007669"/>
    <property type="project" value="TreeGrafter"/>
</dbReference>
<evidence type="ECO:0000259" key="1">
    <source>
        <dbReference type="Pfam" id="PF01137"/>
    </source>
</evidence>
<dbReference type="PANTHER" id="PTHR11096:SF1">
    <property type="entry name" value="RNA 3'-TERMINAL PHOSPHATE CYCLASE-LIKE PROTEIN"/>
    <property type="match status" value="1"/>
</dbReference>
<dbReference type="Proteomes" id="UP000192356">
    <property type="component" value="Unassembled WGS sequence"/>
</dbReference>
<dbReference type="VEuPathDB" id="MicrosporidiaDB:HERIO_705"/>
<sequence length="360" mass="41870">MEKSELKEYFIKKNDLLLKLDIQSIEIAGSILLQKTIEIEISEFTISVLEFFTKFNESSYKIQNNRVLFKPGPLNKTNSKVILNNDFLIPILRVLLLIGHAFKNNLNVRIENVITNDLESIDMYQTAFWLLFKNFNIQGYNLQIIRRAFYKNDINEVNGGIINLRIKKHSTEIESKKYESKTVLNKIRTILVSSRLNSEFIKRMTDVVLPSMRQLSKNAKVFSQCCNKLDSGLCPGYECNVYCESREGVFYETLNYNSVKNFYKSINYTPENIANFSFLNMMNSASKQYIFDRKLYFAYLFYMGLGSGLSTFILREIDEDLNELVKVLEKSLGCKIIIKQDRPNYKINIIGIGYLNKSNI</sequence>
<dbReference type="Pfam" id="PF01137">
    <property type="entry name" value="RTC"/>
    <property type="match status" value="1"/>
</dbReference>
<dbReference type="GO" id="GO:0004521">
    <property type="term" value="F:RNA endonuclease activity"/>
    <property type="evidence" value="ECO:0007669"/>
    <property type="project" value="TreeGrafter"/>
</dbReference>
<organism evidence="2 3">
    <name type="scientific">Hepatospora eriocheir</name>
    <dbReference type="NCBI Taxonomy" id="1081669"/>
    <lineage>
        <taxon>Eukaryota</taxon>
        <taxon>Fungi</taxon>
        <taxon>Fungi incertae sedis</taxon>
        <taxon>Microsporidia</taxon>
        <taxon>Hepatosporidae</taxon>
        <taxon>Hepatospora</taxon>
    </lineage>
</organism>
<dbReference type="AlphaFoldDB" id="A0A1X0QCK6"/>
<dbReference type="InterPro" id="IPR037136">
    <property type="entry name" value="RNA3'_phos_cyclase_dom_sf"/>
</dbReference>